<dbReference type="Proteomes" id="UP000279594">
    <property type="component" value="Chromosome"/>
</dbReference>
<evidence type="ECO:0000256" key="9">
    <source>
        <dbReference type="RuleBase" id="RU364070"/>
    </source>
</evidence>
<dbReference type="Pfam" id="PF00873">
    <property type="entry name" value="ACR_tran"/>
    <property type="match status" value="1"/>
</dbReference>
<organism evidence="10 11">
    <name type="scientific">Janthinobacterium agaricidamnosum</name>
    <dbReference type="NCBI Taxonomy" id="55508"/>
    <lineage>
        <taxon>Bacteria</taxon>
        <taxon>Pseudomonadati</taxon>
        <taxon>Pseudomonadota</taxon>
        <taxon>Betaproteobacteria</taxon>
        <taxon>Burkholderiales</taxon>
        <taxon>Oxalobacteraceae</taxon>
        <taxon>Janthinobacterium</taxon>
    </lineage>
</organism>
<evidence type="ECO:0000256" key="8">
    <source>
        <dbReference type="ARBA" id="ARBA00023136"/>
    </source>
</evidence>
<name>A0A3G2ECP5_9BURK</name>
<comment type="caution">
    <text evidence="9">Lacks conserved residue(s) required for the propagation of feature annotation.</text>
</comment>
<dbReference type="SUPFAM" id="SSF82693">
    <property type="entry name" value="Multidrug efflux transporter AcrB pore domain, PN1, PN2, PC1 and PC2 subdomains"/>
    <property type="match status" value="4"/>
</dbReference>
<feature type="transmembrane region" description="Helical" evidence="9">
    <location>
        <begin position="897"/>
        <end position="917"/>
    </location>
</feature>
<dbReference type="RefSeq" id="WP_070219160.1">
    <property type="nucleotide sequence ID" value="NZ_CP033019.1"/>
</dbReference>
<evidence type="ECO:0000256" key="1">
    <source>
        <dbReference type="ARBA" id="ARBA00004429"/>
    </source>
</evidence>
<keyword evidence="6 9" id="KW-0812">Transmembrane</keyword>
<feature type="transmembrane region" description="Helical" evidence="9">
    <location>
        <begin position="366"/>
        <end position="387"/>
    </location>
</feature>
<dbReference type="Gene3D" id="3.30.70.1320">
    <property type="entry name" value="Multidrug efflux transporter AcrB pore domain like"/>
    <property type="match status" value="1"/>
</dbReference>
<dbReference type="FunFam" id="3.30.2090.10:FF:000002">
    <property type="entry name" value="Efflux pump membrane transporter"/>
    <property type="match status" value="1"/>
</dbReference>
<feature type="transmembrane region" description="Helical" evidence="9">
    <location>
        <begin position="1000"/>
        <end position="1026"/>
    </location>
</feature>
<feature type="transmembrane region" description="Helical" evidence="9">
    <location>
        <begin position="967"/>
        <end position="988"/>
    </location>
</feature>
<keyword evidence="3 9" id="KW-0813">Transport</keyword>
<sequence>MARFFIDRPIFAWVVAIVIMLAGVISILSLPIAQYPSIAPPSISISGSYPGASAKTVEDAVTQVIEQKMKGIDGLRYMSSSSDATGGISITLTFTSGTNPDIAQVQVQNKLQLATPLLPTAVTQQGLVVSKATKNFLMVFGFISENGKMDQTDLSDYVAANVVDPLSRVAGVGDVTLFGSQYAMRIWLDPAKLQSFNLTPADVITAVQAQNAEVSAGELGGTPSVKGQQLNATVSAQSRLQTVEQFGAILLKTTTNGAMVYLKDVASMELGRENYNTVARYNGHAATGVAIKLATGANALDTANAAKAMLGNLSKQFPEGMSYQVAFDTTPFVKLSIEEVVKTLVEAVILVFLVMYLFLQNFRATLIPTMAVPVVLLGTFGILNAFGYSINTLTMFAMVLAIGLLVDDAIVVVENVERVMSEEGLSPLEATRKSMTQITGALVGIAMVLSAVFVPMAFFGGSTGVIYRQFSITIVSSMVLSVVVALVFTPALCATLLKPVEKGHHATNKGFFGWFNRSFDRSSNKYQGWVGAMITHRFRSMLLYVLLLAGLVFIFMRLPTSFLPEEDQGILFTQIQLPTGATQERTLKVIEQVEDHFMNSEKDNVASVFAVAGFSFGGNGQNTGIAFVRLKDWSLRKDVAQKAPAVAGRAMGKLLQIKDAMVFTFAPPAVLELGNATGFDMQLQDIGGVGHDALMAARNQLLGMASQNPAMVGVRPNGQEDTPQYKIDIDQQKATALGLQISEINRVLSVGWGSSYVNDFLDRGRVKKVFMQGNAESRMLPEDLNKWFVRNTAGQMVPFSAFATGKWIYASPRLERYNGLPSVEILGTPAPGQSTGAAMNAMEEMVAKLPPGIGFSWTGVSLEERESGSQTPQLYALSLLIVFLCLAALYESWSIPFSVLLVVPLGVIGAVLGTWLFGLSNDVYFQVGLLTVVGLSAKNAILIVEFAKEMQESGMSLLDATLHAVRLRLRPILMTSIAFGLGVLPLAISSGAGSGSQNAIGIGVLGGMLTATFLGIFFVPVFFVLVRGFFSKPDAPATPATPGSPAVTLSKDAH</sequence>
<protein>
    <recommendedName>
        <fullName evidence="9">Efflux pump membrane transporter</fullName>
    </recommendedName>
</protein>
<dbReference type="GO" id="GO:0042910">
    <property type="term" value="F:xenobiotic transmembrane transporter activity"/>
    <property type="evidence" value="ECO:0007669"/>
    <property type="project" value="TreeGrafter"/>
</dbReference>
<evidence type="ECO:0000256" key="4">
    <source>
        <dbReference type="ARBA" id="ARBA00022475"/>
    </source>
</evidence>
<feature type="transmembrane region" description="Helical" evidence="9">
    <location>
        <begin position="12"/>
        <end position="33"/>
    </location>
</feature>
<keyword evidence="5 9" id="KW-0997">Cell inner membrane</keyword>
<dbReference type="Gene3D" id="3.30.2090.10">
    <property type="entry name" value="Multidrug efflux transporter AcrB TolC docking domain, DN and DC subdomains"/>
    <property type="match status" value="2"/>
</dbReference>
<dbReference type="GO" id="GO:0015562">
    <property type="term" value="F:efflux transmembrane transporter activity"/>
    <property type="evidence" value="ECO:0007669"/>
    <property type="project" value="InterPro"/>
</dbReference>
<dbReference type="NCBIfam" id="NF000282">
    <property type="entry name" value="RND_permease_1"/>
    <property type="match status" value="1"/>
</dbReference>
<feature type="transmembrane region" description="Helical" evidence="9">
    <location>
        <begin position="874"/>
        <end position="890"/>
    </location>
</feature>
<keyword evidence="8 9" id="KW-0472">Membrane</keyword>
<dbReference type="Gene3D" id="3.30.70.1440">
    <property type="entry name" value="Multidrug efflux transporter AcrB pore domain"/>
    <property type="match status" value="1"/>
</dbReference>
<evidence type="ECO:0000256" key="2">
    <source>
        <dbReference type="ARBA" id="ARBA00010942"/>
    </source>
</evidence>
<dbReference type="AlphaFoldDB" id="A0A3G2ECP5"/>
<dbReference type="Gene3D" id="1.20.1640.10">
    <property type="entry name" value="Multidrug efflux transporter AcrB transmembrane domain"/>
    <property type="match status" value="2"/>
</dbReference>
<proteinExistence type="inferred from homology"/>
<evidence type="ECO:0000256" key="3">
    <source>
        <dbReference type="ARBA" id="ARBA00022448"/>
    </source>
</evidence>
<evidence type="ECO:0000313" key="10">
    <source>
        <dbReference type="EMBL" id="AYM77682.1"/>
    </source>
</evidence>
<feature type="transmembrane region" description="Helical" evidence="9">
    <location>
        <begin position="541"/>
        <end position="558"/>
    </location>
</feature>
<evidence type="ECO:0000256" key="7">
    <source>
        <dbReference type="ARBA" id="ARBA00022989"/>
    </source>
</evidence>
<dbReference type="PANTHER" id="PTHR32063">
    <property type="match status" value="1"/>
</dbReference>
<reference evidence="10 11" key="1">
    <citation type="submission" date="2018-10" db="EMBL/GenBank/DDBJ databases">
        <title>Effects of UV and annual dynamics of microbial communities in freshwater RAS systems.</title>
        <authorList>
            <person name="Bekkelund A.K."/>
            <person name="Hansen B.R."/>
            <person name="Stokken H."/>
            <person name="Eriksen B.F."/>
            <person name="Kashulin N.A."/>
        </authorList>
    </citation>
    <scope>NUCLEOTIDE SEQUENCE [LARGE SCALE GENOMIC DNA]</scope>
    <source>
        <strain evidence="10 11">BHSEK</strain>
    </source>
</reference>
<dbReference type="FunFam" id="3.30.70.1430:FF:000001">
    <property type="entry name" value="Efflux pump membrane transporter"/>
    <property type="match status" value="1"/>
</dbReference>
<comment type="subcellular location">
    <subcellularLocation>
        <location evidence="1 9">Cell inner membrane</location>
        <topology evidence="1 9">Multi-pass membrane protein</topology>
    </subcellularLocation>
</comment>
<evidence type="ECO:0000313" key="11">
    <source>
        <dbReference type="Proteomes" id="UP000279594"/>
    </source>
</evidence>
<dbReference type="FunFam" id="3.30.2090.10:FF:000001">
    <property type="entry name" value="Efflux pump membrane transporter"/>
    <property type="match status" value="1"/>
</dbReference>
<feature type="transmembrane region" description="Helical" evidence="9">
    <location>
        <begin position="923"/>
        <end position="946"/>
    </location>
</feature>
<dbReference type="FunFam" id="1.20.1640.10:FF:000001">
    <property type="entry name" value="Efflux pump membrane transporter"/>
    <property type="match status" value="1"/>
</dbReference>
<dbReference type="NCBIfam" id="TIGR00915">
    <property type="entry name" value="2A0602"/>
    <property type="match status" value="1"/>
</dbReference>
<dbReference type="Gene3D" id="3.30.70.1430">
    <property type="entry name" value="Multidrug efflux transporter AcrB pore domain"/>
    <property type="match status" value="2"/>
</dbReference>
<dbReference type="SUPFAM" id="SSF82866">
    <property type="entry name" value="Multidrug efflux transporter AcrB transmembrane domain"/>
    <property type="match status" value="2"/>
</dbReference>
<dbReference type="InterPro" id="IPR001036">
    <property type="entry name" value="Acrflvin-R"/>
</dbReference>
<keyword evidence="11" id="KW-1185">Reference proteome</keyword>
<dbReference type="SUPFAM" id="SSF82714">
    <property type="entry name" value="Multidrug efflux transporter AcrB TolC docking domain, DN and DC subdomains"/>
    <property type="match status" value="2"/>
</dbReference>
<dbReference type="GO" id="GO:0005886">
    <property type="term" value="C:plasma membrane"/>
    <property type="evidence" value="ECO:0007669"/>
    <property type="project" value="UniProtKB-SubCell"/>
</dbReference>
<feature type="transmembrane region" description="Helical" evidence="9">
    <location>
        <begin position="340"/>
        <end position="359"/>
    </location>
</feature>
<evidence type="ECO:0000256" key="5">
    <source>
        <dbReference type="ARBA" id="ARBA00022519"/>
    </source>
</evidence>
<gene>
    <name evidence="10" type="ORF">D9M09_19165</name>
</gene>
<comment type="similarity">
    <text evidence="2 9">Belongs to the resistance-nodulation-cell division (RND) (TC 2.A.6) family.</text>
</comment>
<dbReference type="EMBL" id="CP033019">
    <property type="protein sequence ID" value="AYM77682.1"/>
    <property type="molecule type" value="Genomic_DNA"/>
</dbReference>
<dbReference type="PANTHER" id="PTHR32063:SF13">
    <property type="entry name" value="MULTIDRUG EFFLUX PUMP SUBUNIT ACRB-RELATED"/>
    <property type="match status" value="1"/>
</dbReference>
<dbReference type="InterPro" id="IPR004764">
    <property type="entry name" value="MdtF-like"/>
</dbReference>
<feature type="transmembrane region" description="Helical" evidence="9">
    <location>
        <begin position="470"/>
        <end position="497"/>
    </location>
</feature>
<dbReference type="PRINTS" id="PR00702">
    <property type="entry name" value="ACRIFLAVINRP"/>
</dbReference>
<keyword evidence="7 9" id="KW-1133">Transmembrane helix</keyword>
<dbReference type="GO" id="GO:0009636">
    <property type="term" value="P:response to toxic substance"/>
    <property type="evidence" value="ECO:0007669"/>
    <property type="project" value="UniProtKB-ARBA"/>
</dbReference>
<evidence type="ECO:0000256" key="6">
    <source>
        <dbReference type="ARBA" id="ARBA00022692"/>
    </source>
</evidence>
<feature type="transmembrane region" description="Helical" evidence="9">
    <location>
        <begin position="434"/>
        <end position="458"/>
    </location>
</feature>
<dbReference type="FunFam" id="1.20.1640.10:FF:000002">
    <property type="entry name" value="Efflux pump membrane transporter"/>
    <property type="match status" value="1"/>
</dbReference>
<dbReference type="InterPro" id="IPR027463">
    <property type="entry name" value="AcrB_DN_DC_subdom"/>
</dbReference>
<dbReference type="FunFam" id="3.30.70.1430:FF:000002">
    <property type="entry name" value="Efflux pump membrane transporter"/>
    <property type="match status" value="1"/>
</dbReference>
<accession>A0A3G2ECP5</accession>
<keyword evidence="4" id="KW-1003">Cell membrane</keyword>